<keyword evidence="4" id="KW-1185">Reference proteome</keyword>
<organism evidence="3 4">
    <name type="scientific">Actinophytocola gossypii</name>
    <dbReference type="NCBI Taxonomy" id="2812003"/>
    <lineage>
        <taxon>Bacteria</taxon>
        <taxon>Bacillati</taxon>
        <taxon>Actinomycetota</taxon>
        <taxon>Actinomycetes</taxon>
        <taxon>Pseudonocardiales</taxon>
        <taxon>Pseudonocardiaceae</taxon>
    </lineage>
</organism>
<protein>
    <submittedName>
        <fullName evidence="3">Hemerythrin domain-containing protein</fullName>
    </submittedName>
</protein>
<dbReference type="PANTHER" id="PTHR35585">
    <property type="entry name" value="HHE DOMAIN PROTEIN (AFU_ORTHOLOGUE AFUA_4G00730)"/>
    <property type="match status" value="1"/>
</dbReference>
<dbReference type="PANTHER" id="PTHR35585:SF1">
    <property type="entry name" value="HHE DOMAIN PROTEIN (AFU_ORTHOLOGUE AFUA_4G00730)"/>
    <property type="match status" value="1"/>
</dbReference>
<feature type="compositionally biased region" description="Pro residues" evidence="1">
    <location>
        <begin position="152"/>
        <end position="161"/>
    </location>
</feature>
<evidence type="ECO:0000313" key="3">
    <source>
        <dbReference type="EMBL" id="MCT2581551.1"/>
    </source>
</evidence>
<name>A0ABT2J1B5_9PSEU</name>
<dbReference type="Proteomes" id="UP001156441">
    <property type="component" value="Unassembled WGS sequence"/>
</dbReference>
<feature type="domain" description="Hemerythrin-like" evidence="2">
    <location>
        <begin position="9"/>
        <end position="126"/>
    </location>
</feature>
<dbReference type="Gene3D" id="1.20.120.520">
    <property type="entry name" value="nmb1532 protein domain like"/>
    <property type="match status" value="1"/>
</dbReference>
<proteinExistence type="predicted"/>
<evidence type="ECO:0000256" key="1">
    <source>
        <dbReference type="SAM" id="MobiDB-lite"/>
    </source>
</evidence>
<reference evidence="3 4" key="1">
    <citation type="submission" date="2021-02" db="EMBL/GenBank/DDBJ databases">
        <title>Actinophytocola xerophila sp. nov., isolated from soil of cotton cropping field.</title>
        <authorList>
            <person name="Huang R."/>
            <person name="Chen X."/>
            <person name="Ge X."/>
            <person name="Liu W."/>
        </authorList>
    </citation>
    <scope>NUCLEOTIDE SEQUENCE [LARGE SCALE GENOMIC DNA]</scope>
    <source>
        <strain evidence="3 4">S1-96</strain>
    </source>
</reference>
<evidence type="ECO:0000313" key="4">
    <source>
        <dbReference type="Proteomes" id="UP001156441"/>
    </source>
</evidence>
<sequence length="186" mass="21094">MTTTKHQDLVDAIVSDHREFEAVFDEIEASGDPRMRRELVEHVIAGLVRHSVAEEEYLYPTARKALPDGDKIADHEIEEHAEAEQLMKEIENTEATDPKFDELVGKLIAEIRHHLSDEEEDLLPKLRKACSQQDLRDLGEKFERAKRMAPTRPHPSAPDHPPANKILGPGVGLIDKMRDALTNRNT</sequence>
<dbReference type="Pfam" id="PF01814">
    <property type="entry name" value="Hemerythrin"/>
    <property type="match status" value="1"/>
</dbReference>
<dbReference type="InterPro" id="IPR012312">
    <property type="entry name" value="Hemerythrin-like"/>
</dbReference>
<feature type="region of interest" description="Disordered" evidence="1">
    <location>
        <begin position="145"/>
        <end position="170"/>
    </location>
</feature>
<dbReference type="CDD" id="cd12108">
    <property type="entry name" value="Hr-like"/>
    <property type="match status" value="1"/>
</dbReference>
<evidence type="ECO:0000259" key="2">
    <source>
        <dbReference type="Pfam" id="PF01814"/>
    </source>
</evidence>
<dbReference type="EMBL" id="JAFFZE010000001">
    <property type="protein sequence ID" value="MCT2581551.1"/>
    <property type="molecule type" value="Genomic_DNA"/>
</dbReference>
<comment type="caution">
    <text evidence="3">The sequence shown here is derived from an EMBL/GenBank/DDBJ whole genome shotgun (WGS) entry which is preliminary data.</text>
</comment>
<gene>
    <name evidence="3" type="ORF">JT362_00260</name>
</gene>
<accession>A0ABT2J1B5</accession>
<dbReference type="RefSeq" id="WP_260188908.1">
    <property type="nucleotide sequence ID" value="NZ_JAFFZE010000001.1"/>
</dbReference>